<keyword evidence="1" id="KW-0472">Membrane</keyword>
<organism evidence="2 3">
    <name type="scientific">Aurantiacibacter gilvus</name>
    <dbReference type="NCBI Taxonomy" id="3139141"/>
    <lineage>
        <taxon>Bacteria</taxon>
        <taxon>Pseudomonadati</taxon>
        <taxon>Pseudomonadota</taxon>
        <taxon>Alphaproteobacteria</taxon>
        <taxon>Sphingomonadales</taxon>
        <taxon>Erythrobacteraceae</taxon>
        <taxon>Aurantiacibacter</taxon>
    </lineage>
</organism>
<accession>A0ABU9II59</accession>
<feature type="transmembrane region" description="Helical" evidence="1">
    <location>
        <begin position="34"/>
        <end position="61"/>
    </location>
</feature>
<dbReference type="RefSeq" id="WP_341674137.1">
    <property type="nucleotide sequence ID" value="NZ_JBBYHV010000002.1"/>
</dbReference>
<reference evidence="2 3" key="1">
    <citation type="submission" date="2024-04" db="EMBL/GenBank/DDBJ databases">
        <title>Aurantiacibacter sp. DGU6 16S ribosomal RNA gene Genome sequencing and assembly.</title>
        <authorList>
            <person name="Park S."/>
        </authorList>
    </citation>
    <scope>NUCLEOTIDE SEQUENCE [LARGE SCALE GENOMIC DNA]</scope>
    <source>
        <strain evidence="2 3">DGU6</strain>
    </source>
</reference>
<dbReference type="EMBL" id="JBBYHV010000002">
    <property type="protein sequence ID" value="MEL1251588.1"/>
    <property type="molecule type" value="Genomic_DNA"/>
</dbReference>
<evidence type="ECO:0000313" key="3">
    <source>
        <dbReference type="Proteomes" id="UP001497045"/>
    </source>
</evidence>
<proteinExistence type="predicted"/>
<comment type="caution">
    <text evidence="2">The sequence shown here is derived from an EMBL/GenBank/DDBJ whole genome shotgun (WGS) entry which is preliminary data.</text>
</comment>
<keyword evidence="1" id="KW-0812">Transmembrane</keyword>
<evidence type="ECO:0000256" key="1">
    <source>
        <dbReference type="SAM" id="Phobius"/>
    </source>
</evidence>
<keyword evidence="3" id="KW-1185">Reference proteome</keyword>
<keyword evidence="1" id="KW-1133">Transmembrane helix</keyword>
<feature type="transmembrane region" description="Helical" evidence="1">
    <location>
        <begin position="135"/>
        <end position="157"/>
    </location>
</feature>
<feature type="transmembrane region" description="Helical" evidence="1">
    <location>
        <begin position="73"/>
        <end position="92"/>
    </location>
</feature>
<evidence type="ECO:0000313" key="2">
    <source>
        <dbReference type="EMBL" id="MEL1251588.1"/>
    </source>
</evidence>
<protein>
    <recommendedName>
        <fullName evidence="4">Potassium channel domain-containing protein</fullName>
    </recommendedName>
</protein>
<name>A0ABU9II59_9SPHN</name>
<gene>
    <name evidence="2" type="ORF">AAEO60_13005</name>
</gene>
<dbReference type="Proteomes" id="UP001497045">
    <property type="component" value="Unassembled WGS sequence"/>
</dbReference>
<evidence type="ECO:0008006" key="4">
    <source>
        <dbReference type="Google" id="ProtNLM"/>
    </source>
</evidence>
<sequence>MDRNLLVVVGAGVLTALVVPYANALLENTVGLSLFGISIVLFVPIGAIICGFLAVSGFYLTARQQGLERPMPGLLAAILAVQVLSLVLFYWFSYRGAFIPEYDFAPYLTFGEFFEASTFGMTVSSSRYGGTGEVGSAGAILVFLRTVGFVLAGVVAYKQLPGSGSFLDD</sequence>